<dbReference type="AlphaFoldDB" id="A0A1E1JT01"/>
<gene>
    <name evidence="2" type="ORF">RAG0_00489</name>
</gene>
<sequence>MRRPLSLYSPAEPSPFNQDVPRSGSYRVLKSQGGGPISGGPRFLEHASAADANIYRAPMPMHMPMPPVARIQSSHEPPCAYLTMEMQFSKTTQSFGETIGVHSVQSRRLQDVVSPNDREKIARLQRVFEDERRETEPNYLPPIYMAKFEEDHVIQSQGFGQEDFGLMRTDRLEMFTFQAPDGQQRTFQVRLSLAKRNSTFFIVLLLLLPATPQPFHQPSSPPYREQYPRDSQYGYQTPQQGYQQPLGVSPFALQPGYGDPRGDMATYRTPGTLGPSMPSSAPMMGFSQPQRVEYMSGPAPYQTPRSELPQPPVQVQTQRPHDLQLPPIRDQRSEAPPTDPLRRRDDRSGRVDIGGLLEQPGRRGP</sequence>
<dbReference type="Proteomes" id="UP000178912">
    <property type="component" value="Unassembled WGS sequence"/>
</dbReference>
<organism evidence="2 3">
    <name type="scientific">Rhynchosporium agropyri</name>
    <dbReference type="NCBI Taxonomy" id="914238"/>
    <lineage>
        <taxon>Eukaryota</taxon>
        <taxon>Fungi</taxon>
        <taxon>Dikarya</taxon>
        <taxon>Ascomycota</taxon>
        <taxon>Pezizomycotina</taxon>
        <taxon>Leotiomycetes</taxon>
        <taxon>Helotiales</taxon>
        <taxon>Ploettnerulaceae</taxon>
        <taxon>Rhynchosporium</taxon>
    </lineage>
</organism>
<feature type="region of interest" description="Disordered" evidence="1">
    <location>
        <begin position="1"/>
        <end position="41"/>
    </location>
</feature>
<dbReference type="EMBL" id="FJUX01000002">
    <property type="protein sequence ID" value="CZS88996.1"/>
    <property type="molecule type" value="Genomic_DNA"/>
</dbReference>
<accession>A0A1E1JT01</accession>
<reference evidence="3" key="1">
    <citation type="submission" date="2016-03" db="EMBL/GenBank/DDBJ databases">
        <authorList>
            <person name="Guldener U."/>
        </authorList>
    </citation>
    <scope>NUCLEOTIDE SEQUENCE [LARGE SCALE GENOMIC DNA]</scope>
    <source>
        <strain evidence="3">04CH-RAC-A.6.1</strain>
    </source>
</reference>
<feature type="compositionally biased region" description="Basic and acidic residues" evidence="1">
    <location>
        <begin position="340"/>
        <end position="350"/>
    </location>
</feature>
<evidence type="ECO:0000313" key="3">
    <source>
        <dbReference type="Proteomes" id="UP000178912"/>
    </source>
</evidence>
<dbReference type="OrthoDB" id="5575144at2759"/>
<protein>
    <submittedName>
        <fullName evidence="2">Uncharacterized protein</fullName>
    </submittedName>
</protein>
<feature type="region of interest" description="Disordered" evidence="1">
    <location>
        <begin position="257"/>
        <end position="365"/>
    </location>
</feature>
<name>A0A1E1JT01_9HELO</name>
<evidence type="ECO:0000313" key="2">
    <source>
        <dbReference type="EMBL" id="CZS88996.1"/>
    </source>
</evidence>
<keyword evidence="3" id="KW-1185">Reference proteome</keyword>
<evidence type="ECO:0000256" key="1">
    <source>
        <dbReference type="SAM" id="MobiDB-lite"/>
    </source>
</evidence>
<proteinExistence type="predicted"/>